<organism evidence="1 2">
    <name type="scientific">Ruminiclostridium herbifermentans</name>
    <dbReference type="NCBI Taxonomy" id="2488810"/>
    <lineage>
        <taxon>Bacteria</taxon>
        <taxon>Bacillati</taxon>
        <taxon>Bacillota</taxon>
        <taxon>Clostridia</taxon>
        <taxon>Eubacteriales</taxon>
        <taxon>Oscillospiraceae</taxon>
        <taxon>Ruminiclostridium</taxon>
    </lineage>
</organism>
<protein>
    <submittedName>
        <fullName evidence="1">Uncharacterized protein</fullName>
    </submittedName>
</protein>
<proteinExistence type="predicted"/>
<evidence type="ECO:0000313" key="1">
    <source>
        <dbReference type="EMBL" id="QNU66504.1"/>
    </source>
</evidence>
<dbReference type="AlphaFoldDB" id="A0A7H1VM92"/>
<dbReference type="Proteomes" id="UP000306409">
    <property type="component" value="Chromosome"/>
</dbReference>
<gene>
    <name evidence="1" type="ORF">EHE19_016840</name>
</gene>
<dbReference type="KEGG" id="rher:EHE19_016840"/>
<dbReference type="EMBL" id="CP061336">
    <property type="protein sequence ID" value="QNU66504.1"/>
    <property type="molecule type" value="Genomic_DNA"/>
</dbReference>
<name>A0A7H1VM92_9FIRM</name>
<sequence>MRFYISLNQAPYGSHTVTAKGVIRYSTVNRYNTTLNYDFAWIDDHWAVTSGHIFEYYIW</sequence>
<reference evidence="1 2" key="1">
    <citation type="submission" date="2020-09" db="EMBL/GenBank/DDBJ databases">
        <title>Characterization and genome sequencing of Ruminiclostridium sp. nov. MA18.</title>
        <authorList>
            <person name="Rettenmaier R."/>
            <person name="Kowollik M.-L."/>
            <person name="Liebl W."/>
            <person name="Zverlov V."/>
        </authorList>
    </citation>
    <scope>NUCLEOTIDE SEQUENCE [LARGE SCALE GENOMIC DNA]</scope>
    <source>
        <strain evidence="1 2">MA18</strain>
    </source>
</reference>
<evidence type="ECO:0000313" key="2">
    <source>
        <dbReference type="Proteomes" id="UP000306409"/>
    </source>
</evidence>
<keyword evidence="2" id="KW-1185">Reference proteome</keyword>
<accession>A0A7H1VM92</accession>